<feature type="transmembrane region" description="Helical" evidence="1">
    <location>
        <begin position="6"/>
        <end position="25"/>
    </location>
</feature>
<dbReference type="AlphaFoldDB" id="A0A1B6NUI2"/>
<gene>
    <name evidence="2" type="ORF">MGSAQ_002107</name>
</gene>
<keyword evidence="1" id="KW-1133">Transmembrane helix</keyword>
<evidence type="ECO:0000313" key="2">
    <source>
        <dbReference type="EMBL" id="KTF06397.1"/>
    </source>
</evidence>
<keyword evidence="1" id="KW-0812">Transmembrane</keyword>
<comment type="caution">
    <text evidence="2">The sequence shown here is derived from an EMBL/GenBank/DDBJ whole genome shotgun (WGS) entry which is preliminary data.</text>
</comment>
<keyword evidence="1" id="KW-0472">Membrane</keyword>
<proteinExistence type="predicted"/>
<protein>
    <submittedName>
        <fullName evidence="2">Binding-protein-dependent transport system inner membrane component</fullName>
    </submittedName>
</protein>
<dbReference type="EMBL" id="AYSL01001175">
    <property type="protein sequence ID" value="KTF06397.1"/>
    <property type="molecule type" value="Genomic_DNA"/>
</dbReference>
<reference evidence="2" key="1">
    <citation type="submission" date="2013-11" db="EMBL/GenBank/DDBJ databases">
        <title>Microbial diversity, functional groups and degradation webs in Northern and Southern Mediterranean and Red Sea marine crude oil polluted sites.</title>
        <authorList>
            <person name="Daffonchio D."/>
            <person name="Mapelli F."/>
            <person name="Ferrer M."/>
            <person name="Richter M."/>
            <person name="Cherif A."/>
            <person name="Malkawi H.I."/>
            <person name="Yakimov M.M."/>
            <person name="Abdel-Fattah Y.R."/>
            <person name="Blaghen M."/>
            <person name="Golyshin P.N."/>
            <person name="Kalogerakis N."/>
            <person name="Boon N."/>
            <person name="Magagnini M."/>
            <person name="Fava F."/>
        </authorList>
    </citation>
    <scope>NUCLEOTIDE SEQUENCE</scope>
</reference>
<sequence>MTRVWRAGAPILTVLLVIIAIWYLGAVRMNATWERDQAARAGVELTTPQMIVNTLTQDRPILPAPHQVAVGLYDGIA</sequence>
<organism evidence="2">
    <name type="scientific">marine sediment metagenome</name>
    <dbReference type="NCBI Taxonomy" id="412755"/>
    <lineage>
        <taxon>unclassified sequences</taxon>
        <taxon>metagenomes</taxon>
        <taxon>ecological metagenomes</taxon>
    </lineage>
</organism>
<feature type="non-terminal residue" evidence="2">
    <location>
        <position position="77"/>
    </location>
</feature>
<accession>A0A1B6NUI2</accession>
<name>A0A1B6NUI2_9ZZZZ</name>
<evidence type="ECO:0000256" key="1">
    <source>
        <dbReference type="SAM" id="Phobius"/>
    </source>
</evidence>